<comment type="similarity">
    <text evidence="8">Belongs to the SLX1 family.</text>
</comment>
<keyword evidence="2 8" id="KW-0255">Endonuclease</keyword>
<feature type="compositionally biased region" description="Basic and acidic residues" evidence="9">
    <location>
        <begin position="390"/>
        <end position="403"/>
    </location>
</feature>
<comment type="subunit">
    <text evidence="8">Forms a heterodimer with SLX4.</text>
</comment>
<feature type="domain" description="GIY-YIG" evidence="10">
    <location>
        <begin position="19"/>
        <end position="105"/>
    </location>
</feature>
<keyword evidence="5 8" id="KW-0233">DNA recombination</keyword>
<dbReference type="InterPro" id="IPR050381">
    <property type="entry name" value="SLX1_endonuclease"/>
</dbReference>
<evidence type="ECO:0000256" key="9">
    <source>
        <dbReference type="SAM" id="MobiDB-lite"/>
    </source>
</evidence>
<feature type="compositionally biased region" description="Basic and acidic residues" evidence="9">
    <location>
        <begin position="322"/>
        <end position="334"/>
    </location>
</feature>
<evidence type="ECO:0000256" key="2">
    <source>
        <dbReference type="ARBA" id="ARBA00022759"/>
    </source>
</evidence>
<dbReference type="InterPro" id="IPR048749">
    <property type="entry name" value="SLX1_C"/>
</dbReference>
<dbReference type="Gene3D" id="3.30.40.10">
    <property type="entry name" value="Zinc/RING finger domain, C3HC4 (zinc finger)"/>
    <property type="match status" value="1"/>
</dbReference>
<keyword evidence="4 8" id="KW-0378">Hydrolase</keyword>
<evidence type="ECO:0000256" key="6">
    <source>
        <dbReference type="ARBA" id="ARBA00023204"/>
    </source>
</evidence>
<dbReference type="EMBL" id="PDNA01000009">
    <property type="protein sequence ID" value="PGH27151.1"/>
    <property type="molecule type" value="Genomic_DNA"/>
</dbReference>
<comment type="caution">
    <text evidence="11">The sequence shown here is derived from an EMBL/GenBank/DDBJ whole genome shotgun (WGS) entry which is preliminary data.</text>
</comment>
<accession>A0A2B7Z1E7</accession>
<dbReference type="STRING" id="1447883.A0A2B7Z1E7"/>
<comment type="function">
    <text evidence="8">Catalytic subunit of the SLX1-SLX4 structure-specific endonuclease that resolves DNA secondary structures generated during DNA repair and recombination. Has endonuclease activity towards branched DNA substrates, introducing single-strand cuts in duplex DNA close to junctions with ss-DNA.</text>
</comment>
<dbReference type="OrthoDB" id="24645at2759"/>
<comment type="cofactor">
    <cofactor evidence="8">
        <name>a divalent metal cation</name>
        <dbReference type="ChEBI" id="CHEBI:60240"/>
    </cofactor>
</comment>
<feature type="compositionally biased region" description="Acidic residues" evidence="9">
    <location>
        <begin position="336"/>
        <end position="353"/>
    </location>
</feature>
<sequence length="425" mass="48094">MAPTTTSKDHHHDLKPVPAFYCCYLLRSTVRHASLYVGSTPDPSRRLLQHNGLKQGGAKRTAQDKLRPWEMVMIVSGFMSRVGALQFEWAWQNTTYSRHADPKDSGAIQQSNARICPKTGRKTKRSISRMSLTKVIANLHLLLRSNYFSTWLLEVRFFSADVHRVWETWSRDVDSLITDSIKLVLDLRPETPRDTRPEAVGKQTVEALDVGYGSLKEHVEKSQFVLDDDAQMDCGVCKRRLDLENDLTVVCALSTCRCVSHLLCLASSFLEEEAAGSKLIPAEGTCPLCHSCLEWPTLMKEKTLRLRGAKEMNKLFRRKRAANPERPSRRKAENMDPIDESSDESETESDIESIDLASNDGQSTWSEDADNDHSGSVHDPDSTITLNLHVDVKGKGKVTSRDKKPQKKTTVDDTDWDDYDDIMNW</sequence>
<dbReference type="HAMAP" id="MF_03100">
    <property type="entry name" value="Endonuc_su_Slx1"/>
    <property type="match status" value="1"/>
</dbReference>
<dbReference type="GO" id="GO:0000724">
    <property type="term" value="P:double-strand break repair via homologous recombination"/>
    <property type="evidence" value="ECO:0007669"/>
    <property type="project" value="TreeGrafter"/>
</dbReference>
<dbReference type="Proteomes" id="UP000224634">
    <property type="component" value="Unassembled WGS sequence"/>
</dbReference>
<feature type="compositionally biased region" description="Basic and acidic residues" evidence="9">
    <location>
        <begin position="371"/>
        <end position="381"/>
    </location>
</feature>
<keyword evidence="1 8" id="KW-0540">Nuclease</keyword>
<reference evidence="11 12" key="1">
    <citation type="submission" date="2017-10" db="EMBL/GenBank/DDBJ databases">
        <title>Comparative genomics in systemic dimorphic fungi from Ajellomycetaceae.</title>
        <authorList>
            <person name="Munoz J.F."/>
            <person name="Mcewen J.G."/>
            <person name="Clay O.K."/>
            <person name="Cuomo C.A."/>
        </authorList>
    </citation>
    <scope>NUCLEOTIDE SEQUENCE [LARGE SCALE GENOMIC DNA]</scope>
    <source>
        <strain evidence="11 12">UAMH7299</strain>
    </source>
</reference>
<keyword evidence="7 8" id="KW-0539">Nucleus</keyword>
<dbReference type="InterPro" id="IPR035901">
    <property type="entry name" value="GIY-YIG_endonuc_sf"/>
</dbReference>
<evidence type="ECO:0000259" key="10">
    <source>
        <dbReference type="PROSITE" id="PS50164"/>
    </source>
</evidence>
<keyword evidence="6 8" id="KW-0234">DNA repair</keyword>
<evidence type="ECO:0000256" key="1">
    <source>
        <dbReference type="ARBA" id="ARBA00022722"/>
    </source>
</evidence>
<dbReference type="InterPro" id="IPR000305">
    <property type="entry name" value="GIY-YIG_endonuc"/>
</dbReference>
<evidence type="ECO:0000313" key="12">
    <source>
        <dbReference type="Proteomes" id="UP000224634"/>
    </source>
</evidence>
<dbReference type="PANTHER" id="PTHR20208">
    <property type="entry name" value="STRUCTURE-SPECIFIC ENDONUCLEASE SUBUNIT SLX1"/>
    <property type="match status" value="1"/>
</dbReference>
<evidence type="ECO:0000256" key="7">
    <source>
        <dbReference type="ARBA" id="ARBA00023242"/>
    </source>
</evidence>
<evidence type="ECO:0000256" key="8">
    <source>
        <dbReference type="HAMAP-Rule" id="MF_03100"/>
    </source>
</evidence>
<feature type="compositionally biased region" description="Acidic residues" evidence="9">
    <location>
        <begin position="412"/>
        <end position="425"/>
    </location>
</feature>
<dbReference type="GO" id="GO:0033557">
    <property type="term" value="C:Slx1-Slx4 complex"/>
    <property type="evidence" value="ECO:0007669"/>
    <property type="project" value="UniProtKB-UniRule"/>
</dbReference>
<evidence type="ECO:0000256" key="4">
    <source>
        <dbReference type="ARBA" id="ARBA00022801"/>
    </source>
</evidence>
<organism evidence="11 12">
    <name type="scientific">Polytolypa hystricis (strain UAMH7299)</name>
    <dbReference type="NCBI Taxonomy" id="1447883"/>
    <lineage>
        <taxon>Eukaryota</taxon>
        <taxon>Fungi</taxon>
        <taxon>Dikarya</taxon>
        <taxon>Ascomycota</taxon>
        <taxon>Pezizomycotina</taxon>
        <taxon>Eurotiomycetes</taxon>
        <taxon>Eurotiomycetidae</taxon>
        <taxon>Onygenales</taxon>
        <taxon>Onygenales incertae sedis</taxon>
        <taxon>Polytolypa</taxon>
    </lineage>
</organism>
<comment type="caution">
    <text evidence="8">Lacks conserved residue(s) required for the propagation of feature annotation.</text>
</comment>
<evidence type="ECO:0000313" key="11">
    <source>
        <dbReference type="EMBL" id="PGH27151.1"/>
    </source>
</evidence>
<dbReference type="Pfam" id="PF21202">
    <property type="entry name" value="SLX1_C"/>
    <property type="match status" value="1"/>
</dbReference>
<dbReference type="Gene3D" id="3.40.1440.10">
    <property type="entry name" value="GIY-YIG endonuclease"/>
    <property type="match status" value="1"/>
</dbReference>
<dbReference type="AlphaFoldDB" id="A0A2B7Z1E7"/>
<evidence type="ECO:0000256" key="5">
    <source>
        <dbReference type="ARBA" id="ARBA00023172"/>
    </source>
</evidence>
<keyword evidence="12" id="KW-1185">Reference proteome</keyword>
<dbReference type="PANTHER" id="PTHR20208:SF10">
    <property type="entry name" value="STRUCTURE-SPECIFIC ENDONUCLEASE SUBUNIT SLX1"/>
    <property type="match status" value="1"/>
</dbReference>
<dbReference type="PROSITE" id="PS50164">
    <property type="entry name" value="GIY_YIG"/>
    <property type="match status" value="1"/>
</dbReference>
<dbReference type="CDD" id="cd10455">
    <property type="entry name" value="GIY-YIG_SLX1"/>
    <property type="match status" value="1"/>
</dbReference>
<comment type="subcellular location">
    <subcellularLocation>
        <location evidence="8">Nucleus</location>
    </subcellularLocation>
</comment>
<proteinExistence type="inferred from homology"/>
<dbReference type="GO" id="GO:0017108">
    <property type="term" value="F:5'-flap endonuclease activity"/>
    <property type="evidence" value="ECO:0007669"/>
    <property type="project" value="InterPro"/>
</dbReference>
<name>A0A2B7Z1E7_POLH7</name>
<keyword evidence="3 8" id="KW-0227">DNA damage</keyword>
<gene>
    <name evidence="11" type="ORF">AJ80_01107</name>
</gene>
<evidence type="ECO:0000256" key="3">
    <source>
        <dbReference type="ARBA" id="ARBA00022763"/>
    </source>
</evidence>
<protein>
    <recommendedName>
        <fullName evidence="10">GIY-YIG domain-containing protein</fullName>
    </recommendedName>
</protein>
<dbReference type="InterPro" id="IPR013083">
    <property type="entry name" value="Znf_RING/FYVE/PHD"/>
</dbReference>
<dbReference type="GO" id="GO:0008821">
    <property type="term" value="F:crossover junction DNA endonuclease activity"/>
    <property type="evidence" value="ECO:0007669"/>
    <property type="project" value="TreeGrafter"/>
</dbReference>
<dbReference type="FunFam" id="3.40.1440.10:FF:000006">
    <property type="entry name" value="Structure-specific endonuclease subunit SLX1"/>
    <property type="match status" value="1"/>
</dbReference>
<dbReference type="Pfam" id="PF01541">
    <property type="entry name" value="GIY-YIG"/>
    <property type="match status" value="1"/>
</dbReference>
<feature type="region of interest" description="Disordered" evidence="9">
    <location>
        <begin position="315"/>
        <end position="425"/>
    </location>
</feature>
<dbReference type="InterPro" id="IPR027520">
    <property type="entry name" value="Slx1"/>
</dbReference>